<dbReference type="InterPro" id="IPR015943">
    <property type="entry name" value="WD40/YVTN_repeat-like_dom_sf"/>
</dbReference>
<evidence type="ECO:0000256" key="1">
    <source>
        <dbReference type="ARBA" id="ARBA00022574"/>
    </source>
</evidence>
<feature type="repeat" description="WD" evidence="3">
    <location>
        <begin position="278"/>
        <end position="310"/>
    </location>
</feature>
<sequence length="366" mass="39513">MSIQIEKARKGKISMPLKQYDSGILSDYVTAVSWSPNGKIIAISSAGGEVILWQGKNKWLTLQSATGLSVDCLSFSRDSQLLAAGGQDGIVKIWRLPSQELITTLDNSPAWVDRLAWSFTDNHLAFSISRYVQIWDGDSNTIIANLNFEASSVLSMDWHPLVANLAIGGYQGVKIWHGVNWDDDPDILAVASACQTIAWSPNGKYLACGNIDRTLAVFELGKPYPWLMQGFPGKIRALAWSSKATLLGAPLLASGSAEGIVVWEKQIQEELAWESLVLEGHEEVATAIAFKPNTFLLASASADGRICLWESAEELVQTLGGVSQGFSCIAWQPQGQLLAAGGDNGELLVLSTPAYQASIPKGFQSS</sequence>
<evidence type="ECO:0000256" key="2">
    <source>
        <dbReference type="ARBA" id="ARBA00022737"/>
    </source>
</evidence>
<evidence type="ECO:0000313" key="6">
    <source>
        <dbReference type="Proteomes" id="UP001204953"/>
    </source>
</evidence>
<name>A0AAE3GQK5_9CYAN</name>
<dbReference type="SMART" id="SM00320">
    <property type="entry name" value="WD40"/>
    <property type="match status" value="8"/>
</dbReference>
<dbReference type="EMBL" id="JAMZMM010000082">
    <property type="protein sequence ID" value="MCP2728920.1"/>
    <property type="molecule type" value="Genomic_DNA"/>
</dbReference>
<evidence type="ECO:0000313" key="5">
    <source>
        <dbReference type="EMBL" id="MCP2728920.1"/>
    </source>
</evidence>
<feature type="repeat" description="WD" evidence="3">
    <location>
        <begin position="70"/>
        <end position="104"/>
    </location>
</feature>
<reference evidence="5" key="1">
    <citation type="submission" date="2022-06" db="EMBL/GenBank/DDBJ databases">
        <title>New cyanobacteria of genus Symplocastrum in benthos of Lake Baikal.</title>
        <authorList>
            <person name="Sorokovikova E."/>
            <person name="Tikhonova I."/>
            <person name="Krasnopeev A."/>
            <person name="Evseev P."/>
            <person name="Gladkikh A."/>
            <person name="Belykh O."/>
        </authorList>
    </citation>
    <scope>NUCLEOTIDE SEQUENCE</scope>
    <source>
        <strain evidence="5">BBK-W-15</strain>
    </source>
</reference>
<dbReference type="Proteomes" id="UP001204953">
    <property type="component" value="Unassembled WGS sequence"/>
</dbReference>
<dbReference type="RefSeq" id="WP_254011711.1">
    <property type="nucleotide sequence ID" value="NZ_JAMZMM010000082.1"/>
</dbReference>
<accession>A0AAE3GQK5</accession>
<keyword evidence="2" id="KW-0677">Repeat</keyword>
<proteinExistence type="predicted"/>
<dbReference type="AlphaFoldDB" id="A0AAE3GQK5"/>
<dbReference type="Gene3D" id="2.130.10.10">
    <property type="entry name" value="YVTN repeat-like/Quinoprotein amine dehydrogenase"/>
    <property type="match status" value="2"/>
</dbReference>
<dbReference type="Pfam" id="PF00400">
    <property type="entry name" value="WD40"/>
    <property type="match status" value="3"/>
</dbReference>
<dbReference type="PROSITE" id="PS50294">
    <property type="entry name" value="WD_REPEATS_REGION"/>
    <property type="match status" value="2"/>
</dbReference>
<protein>
    <submittedName>
        <fullName evidence="5">WD40 repeat domain-containing protein</fullName>
    </submittedName>
</protein>
<dbReference type="PANTHER" id="PTHR19848:SF8">
    <property type="entry name" value="F-BOX AND WD REPEAT DOMAIN CONTAINING 7"/>
    <property type="match status" value="1"/>
</dbReference>
<comment type="caution">
    <text evidence="5">The sequence shown here is derived from an EMBL/GenBank/DDBJ whole genome shotgun (WGS) entry which is preliminary data.</text>
</comment>
<dbReference type="InterPro" id="IPR001680">
    <property type="entry name" value="WD40_rpt"/>
</dbReference>
<organism evidence="5 6">
    <name type="scientific">Limnofasciculus baicalensis BBK-W-15</name>
    <dbReference type="NCBI Taxonomy" id="2699891"/>
    <lineage>
        <taxon>Bacteria</taxon>
        <taxon>Bacillati</taxon>
        <taxon>Cyanobacteriota</taxon>
        <taxon>Cyanophyceae</taxon>
        <taxon>Coleofasciculales</taxon>
        <taxon>Coleofasciculaceae</taxon>
        <taxon>Limnofasciculus</taxon>
        <taxon>Limnofasciculus baicalensis</taxon>
    </lineage>
</organism>
<dbReference type="Pfam" id="PF12894">
    <property type="entry name" value="ANAPC4_WD40"/>
    <property type="match status" value="1"/>
</dbReference>
<dbReference type="PROSITE" id="PS50082">
    <property type="entry name" value="WD_REPEATS_2"/>
    <property type="match status" value="2"/>
</dbReference>
<evidence type="ECO:0000256" key="3">
    <source>
        <dbReference type="PROSITE-ProRule" id="PRU00221"/>
    </source>
</evidence>
<dbReference type="SUPFAM" id="SSF50978">
    <property type="entry name" value="WD40 repeat-like"/>
    <property type="match status" value="1"/>
</dbReference>
<dbReference type="InterPro" id="IPR036322">
    <property type="entry name" value="WD40_repeat_dom_sf"/>
</dbReference>
<keyword evidence="1 3" id="KW-0853">WD repeat</keyword>
<keyword evidence="6" id="KW-1185">Reference proteome</keyword>
<evidence type="ECO:0000259" key="4">
    <source>
        <dbReference type="Pfam" id="PF12894"/>
    </source>
</evidence>
<feature type="domain" description="Anaphase-promoting complex subunit 4-like WD40" evidence="4">
    <location>
        <begin position="32"/>
        <end position="106"/>
    </location>
</feature>
<dbReference type="InterPro" id="IPR024977">
    <property type="entry name" value="Apc4-like_WD40_dom"/>
</dbReference>
<gene>
    <name evidence="5" type="ORF">NJ959_10670</name>
</gene>
<dbReference type="PANTHER" id="PTHR19848">
    <property type="entry name" value="WD40 REPEAT PROTEIN"/>
    <property type="match status" value="1"/>
</dbReference>